<dbReference type="OrthoDB" id="291011at2"/>
<reference evidence="3 4" key="1">
    <citation type="submission" date="2018-03" db="EMBL/GenBank/DDBJ databases">
        <title>Genomic Encyclopedia of Archaeal and Bacterial Type Strains, Phase II (KMG-II): from individual species to whole genera.</title>
        <authorList>
            <person name="Goeker M."/>
        </authorList>
    </citation>
    <scope>NUCLEOTIDE SEQUENCE [LARGE SCALE GENOMIC DNA]</scope>
    <source>
        <strain evidence="3 4">DSM 45348</strain>
    </source>
</reference>
<proteinExistence type="predicted"/>
<name>A0A2T0SAK3_9ACTN</name>
<feature type="region of interest" description="Disordered" evidence="1">
    <location>
        <begin position="44"/>
        <end position="74"/>
    </location>
</feature>
<dbReference type="EMBL" id="PVZG01000004">
    <property type="protein sequence ID" value="PRY30450.1"/>
    <property type="molecule type" value="Genomic_DNA"/>
</dbReference>
<dbReference type="NCBIfam" id="TIGR03696">
    <property type="entry name" value="Rhs_assc_core"/>
    <property type="match status" value="1"/>
</dbReference>
<gene>
    <name evidence="3" type="ORF">CLV70_1042</name>
</gene>
<dbReference type="InterPro" id="IPR022385">
    <property type="entry name" value="Rhs_assc_core"/>
</dbReference>
<feature type="domain" description="Hint" evidence="2">
    <location>
        <begin position="1999"/>
        <end position="2099"/>
    </location>
</feature>
<dbReference type="PANTHER" id="PTHR32305:SF17">
    <property type="entry name" value="TRNA NUCLEASE WAPA"/>
    <property type="match status" value="1"/>
</dbReference>
<dbReference type="Pfam" id="PF07591">
    <property type="entry name" value="PT-HINT"/>
    <property type="match status" value="1"/>
</dbReference>
<feature type="compositionally biased region" description="Basic and acidic residues" evidence="1">
    <location>
        <begin position="793"/>
        <end position="802"/>
    </location>
</feature>
<accession>A0A2T0SAK3</accession>
<dbReference type="Proteomes" id="UP000239209">
    <property type="component" value="Unassembled WGS sequence"/>
</dbReference>
<evidence type="ECO:0000313" key="3">
    <source>
        <dbReference type="EMBL" id="PRY30450.1"/>
    </source>
</evidence>
<dbReference type="InterPro" id="IPR050708">
    <property type="entry name" value="T6SS_VgrG/RHS"/>
</dbReference>
<sequence>MFSRFFTRAGAYERRVVRPLSWVMAGVLGAGFLQVTVVPSAEAAAKPRPGSGASDKALPQRKPLPVKPRRPDPALAAAVSPAPVAWPTAGSAEITIPSAKAGAARSAARASASGKVGGLPVTVSGVPAAGVRSPEVAAPGKVRVEVLDRRASERAKVDGPLLRVGRADGSTAASTVRLGVGYAGIANAYGGDFGARLRLVKLPECALTTPEKPECAGTPVPGTNDTATRTVSAPTQTGSLLALAAADSSSQGSYGATQLSPSSKWSVAPSTGGFSWSYPLRTPPVPGGGAPGITLGYSSQSVDGRTATTNNQGSWIGEGFSYEPGYIERKYKACSDDGHDQYADQCWAYDNATVMLNGKSTELVKSGSTWKLADDDGSKVERLTDTGKANGDNDGEHWKVTTPNGTEYFFGLNRLPGWTTGKEETKSAWTVPIYGDDSGEPCYNATFTSAYCDQGWRWNLDYVKDRYGNVSSYYYQQELNYYARGKKTDVNGVPYVRGGWLKRIDYGQRHNAVYTTNAPARVRFDVKERCLPAGSPDCDPEDLTSATASRWPDVPFDRNCAANGKCKPDQIMPTFWTRARLNAVITEIRGTSSWTPVDEWKLEHLFTDNGDGSRTLWLHKITHRGLAGGSIEQPAVTLGGLQLPNRIDRDGDFIAPLVRFRLATVYTDTGGQIDVNYAEPDCSQSNLPTPGRSTRRCYPVKWSPLGSGDPITDWFHKYVVELVVETDRTGGAPDMVTKYQYLDGAAWRHAEPDGIGDPKDDTWSEWRGYGKVVVTAGDGQTQTTKTEYRYLRGMHGDKDPDGGTRTVTVTDSTGGTHTDLDEVSGHELESIVYAGSDIVSKRIATPWRHNTATETHSWGSKKAWFVNTARSRSLVALASGGWRETAQTSTYETTFGRITRSENEGDVDVSGDESCTRTTYADNPNIYLYGLVSRVESVSVKCSVTPDRRTQVISDTRTLFDSKAFGAEPTLGNPTRSERLASHDGTTATYVRASEGTFDTYGRPRTAMDAEGNVTTNVYTETNGLTTQVKETNPLGFVTTTKYAPAWGSPISQVDPNNLLSELQYDALGRLTKVWLPDRSGVAGADPSIKYTYLMRTDKPVAIKTERRQKDGSYSVEYRLHDGHLRPRQIQSEGPDGNRNIADTFYTATGKLAKTYATYTAVGAPQDEIYPAVNGDVDGQTLYVYDGADRVKAEIFAVAGNEKWRTSTTYGGDRISVDPPAGGTPTTTITNGLGQITQFLQYKGASPSGAFDRTEYTYTPNGQLYTVKDPAGNVWKSEYDQLGRKVKSIDPDSGTSTMTYDNLDRLTSTTNSLKTTISTTYDEIGRRTGVYKGAAVTGELLSSWTYDQEMLGYATSASRWIDGAEYATYYTIYDEFYRPHLTTYQVPDHAGAELAGTYTFGTEYNRDGTVQSIDMSKGGGLDYETVVYKYDPLERLIGTTGDEAYLTDVDYASTGEVMQTETLVGGKKIWSTYEYEQGSKRLKRQRLDREMAPVVDVDARYSYDDSGNILHIANNPSGTRDVQCFTYDYLRRMEKAWTSLSTANDPCAGGPSATGVGGVAPYHHEYTFDAVGNRKTEKQYATDGSPLVERSYSYPAPGAAQPHTLAAMTEKTPSGEQLHEYDYDTAGNTIRRAKAGEGQTLAWDAEGNLESVTDAAGKKTSYLYDVDGSRMLRKEPNQTTLYLPGMEIRLNHQTRVTEATRYYALPGGSTLVRKKDGLHYVVNDHHGTGTATVDAAGTITHRRTTPYGEARGPQPAQGVWPTEKGFVGGNQDSTTGLVNIGAREYDTIAGRFISIDPVIDVNDPQQMNGYAYANNNPISFSDPDGLKFCSDDACGPGADYVDSTGKYHEVAGHNDGRHGGTGVYDPTVPGVNEYNNPKASPEARAVAAAAAAEKERQARIARAKAKILNAAKALGKILADELGITDALDCFTKGDMGGCINTAVNVLSSVVGGAIGKLAARYGAPWKWKKLANLVSRSKGLLGDLVDGVKGFFKATKACHSFAPGTLVLMANGTKKPIEKVKPGEKVLATDPVPGKSKPQTVVATHINLDAAFTDVFVGKEGGGVLLQTTANHPFWSADRQAWIDAARLGPDEKLLTADGLTISVKETSTYPGARVMHDLTVDAVPTYYVLAGATSVLVHNNSAACDVPTLKGYAQQIREAGDHPAAVNQRVIAVGQDDAGNLVAGSSNGFDAGQAAAADALRIRRVPSRRGKHAEENLIADNDGSMWPLKRVGSDARTPCGPTEHNCAQQLTDRGIEHG</sequence>
<dbReference type="SUPFAM" id="SSF51294">
    <property type="entry name" value="Hedgehog/intein (Hint) domain"/>
    <property type="match status" value="1"/>
</dbReference>
<dbReference type="InterPro" id="IPR003587">
    <property type="entry name" value="Hint_dom_N"/>
</dbReference>
<dbReference type="PANTHER" id="PTHR32305">
    <property type="match status" value="1"/>
</dbReference>
<dbReference type="CDD" id="cd00081">
    <property type="entry name" value="Hint"/>
    <property type="match status" value="1"/>
</dbReference>
<dbReference type="Gene3D" id="2.170.16.10">
    <property type="entry name" value="Hedgehog/Intein (Hint) domain"/>
    <property type="match status" value="1"/>
</dbReference>
<keyword evidence="4" id="KW-1185">Reference proteome</keyword>
<dbReference type="NCBIfam" id="TIGR01643">
    <property type="entry name" value="YD_repeat_2x"/>
    <property type="match status" value="2"/>
</dbReference>
<dbReference type="SMART" id="SM00306">
    <property type="entry name" value="HintN"/>
    <property type="match status" value="1"/>
</dbReference>
<dbReference type="InterPro" id="IPR006530">
    <property type="entry name" value="YD"/>
</dbReference>
<feature type="compositionally biased region" description="Polar residues" evidence="1">
    <location>
        <begin position="805"/>
        <end position="816"/>
    </location>
</feature>
<dbReference type="RefSeq" id="WP_106126106.1">
    <property type="nucleotide sequence ID" value="NZ_PVZG01000004.1"/>
</dbReference>
<dbReference type="InterPro" id="IPR036844">
    <property type="entry name" value="Hint_dom_sf"/>
</dbReference>
<organism evidence="3 4">
    <name type="scientific">Pseudosporangium ferrugineum</name>
    <dbReference type="NCBI Taxonomy" id="439699"/>
    <lineage>
        <taxon>Bacteria</taxon>
        <taxon>Bacillati</taxon>
        <taxon>Actinomycetota</taxon>
        <taxon>Actinomycetes</taxon>
        <taxon>Micromonosporales</taxon>
        <taxon>Micromonosporaceae</taxon>
        <taxon>Pseudosporangium</taxon>
    </lineage>
</organism>
<evidence type="ECO:0000256" key="1">
    <source>
        <dbReference type="SAM" id="MobiDB-lite"/>
    </source>
</evidence>
<dbReference type="Gene3D" id="2.180.10.10">
    <property type="entry name" value="RHS repeat-associated core"/>
    <property type="match status" value="2"/>
</dbReference>
<feature type="region of interest" description="Disordered" evidence="1">
    <location>
        <begin position="793"/>
        <end position="817"/>
    </location>
</feature>
<protein>
    <submittedName>
        <fullName evidence="3">RHS repeat-associated protein</fullName>
    </submittedName>
</protein>
<comment type="caution">
    <text evidence="3">The sequence shown here is derived from an EMBL/GenBank/DDBJ whole genome shotgun (WGS) entry which is preliminary data.</text>
</comment>
<feature type="region of interest" description="Disordered" evidence="1">
    <location>
        <begin position="2237"/>
        <end position="2260"/>
    </location>
</feature>
<evidence type="ECO:0000259" key="2">
    <source>
        <dbReference type="SMART" id="SM00306"/>
    </source>
</evidence>
<evidence type="ECO:0000313" key="4">
    <source>
        <dbReference type="Proteomes" id="UP000239209"/>
    </source>
</evidence>